<dbReference type="HAMAP" id="MF_00772">
    <property type="entry name" value="OGT"/>
    <property type="match status" value="1"/>
</dbReference>
<keyword evidence="6 8" id="KW-0234">DNA repair</keyword>
<dbReference type="RefSeq" id="WP_130411964.1">
    <property type="nucleotide sequence ID" value="NZ_SHKX01000011.1"/>
</dbReference>
<proteinExistence type="inferred from homology"/>
<evidence type="ECO:0000256" key="4">
    <source>
        <dbReference type="ARBA" id="ARBA00022679"/>
    </source>
</evidence>
<evidence type="ECO:0000313" key="11">
    <source>
        <dbReference type="Proteomes" id="UP000292423"/>
    </source>
</evidence>
<dbReference type="InterPro" id="IPR036217">
    <property type="entry name" value="MethylDNA_cys_MeTrfase_DNAb"/>
</dbReference>
<evidence type="ECO:0000259" key="9">
    <source>
        <dbReference type="Pfam" id="PF01035"/>
    </source>
</evidence>
<dbReference type="NCBIfam" id="TIGR00589">
    <property type="entry name" value="ogt"/>
    <property type="match status" value="1"/>
</dbReference>
<dbReference type="GO" id="GO:0003908">
    <property type="term" value="F:methylated-DNA-[protein]-cysteine S-methyltransferase activity"/>
    <property type="evidence" value="ECO:0007669"/>
    <property type="project" value="UniProtKB-UniRule"/>
</dbReference>
<dbReference type="OrthoDB" id="9802228at2"/>
<dbReference type="FunFam" id="1.10.10.10:FF:000337">
    <property type="entry name" value="Methylated-DNA--protein-cysteine methyltransferase"/>
    <property type="match status" value="1"/>
</dbReference>
<dbReference type="Pfam" id="PF01035">
    <property type="entry name" value="DNA_binding_1"/>
    <property type="match status" value="1"/>
</dbReference>
<feature type="domain" description="Methylated-DNA-[protein]-cysteine S-methyltransferase DNA binding" evidence="9">
    <location>
        <begin position="74"/>
        <end position="154"/>
    </location>
</feature>
<comment type="similarity">
    <text evidence="8">Belongs to the MGMT family.</text>
</comment>
<dbReference type="Proteomes" id="UP000292423">
    <property type="component" value="Unassembled WGS sequence"/>
</dbReference>
<evidence type="ECO:0000256" key="2">
    <source>
        <dbReference type="ARBA" id="ARBA00022490"/>
    </source>
</evidence>
<evidence type="ECO:0000256" key="7">
    <source>
        <dbReference type="ARBA" id="ARBA00049348"/>
    </source>
</evidence>
<evidence type="ECO:0000256" key="5">
    <source>
        <dbReference type="ARBA" id="ARBA00022763"/>
    </source>
</evidence>
<dbReference type="AlphaFoldDB" id="A0A4Q7ZAU2"/>
<sequence length="157" mass="17366">MNRLFISRFSAPFAELSLIHDGAALWELHFSRREANDFREEVPLPAFLMKPLQAYFAGEIDALRSIPLHLVGTDFQKQVWEGLRTIPGGQAWSYAELAAAIGSPKACRAVGMANGHNPCALVVPCHRVIAADGTLGGFSSGLDNKRWLLRHEGVNWR</sequence>
<keyword evidence="4 8" id="KW-0808">Transferase</keyword>
<feature type="active site" description="Nucleophile; methyl group acceptor" evidence="8">
    <location>
        <position position="125"/>
    </location>
</feature>
<dbReference type="CDD" id="cd06445">
    <property type="entry name" value="ATase"/>
    <property type="match status" value="1"/>
</dbReference>
<name>A0A4Q7ZAU2_9GAMM</name>
<accession>A0A4Q7ZAU2</accession>
<comment type="function">
    <text evidence="8">Involved in the cellular defense against the biological effects of O6-methylguanine (O6-MeG) and O4-methylthymine (O4-MeT) in DNA. Repairs the methylated nucleobase in DNA by stoichiometrically transferring the methyl group to a cysteine residue in the enzyme. This is a suicide reaction: the enzyme is irreversibly inactivated.</text>
</comment>
<dbReference type="SUPFAM" id="SSF53155">
    <property type="entry name" value="Methylated DNA-protein cysteine methyltransferase domain"/>
    <property type="match status" value="1"/>
</dbReference>
<keyword evidence="11" id="KW-1185">Reference proteome</keyword>
<dbReference type="GO" id="GO:0005737">
    <property type="term" value="C:cytoplasm"/>
    <property type="evidence" value="ECO:0007669"/>
    <property type="project" value="UniProtKB-SubCell"/>
</dbReference>
<keyword evidence="2 8" id="KW-0963">Cytoplasm</keyword>
<dbReference type="InterPro" id="IPR036631">
    <property type="entry name" value="MGMT_N_sf"/>
</dbReference>
<organism evidence="10 11">
    <name type="scientific">Fluviicoccus keumensis</name>
    <dbReference type="NCBI Taxonomy" id="1435465"/>
    <lineage>
        <taxon>Bacteria</taxon>
        <taxon>Pseudomonadati</taxon>
        <taxon>Pseudomonadota</taxon>
        <taxon>Gammaproteobacteria</taxon>
        <taxon>Moraxellales</taxon>
        <taxon>Moraxellaceae</taxon>
        <taxon>Fluviicoccus</taxon>
    </lineage>
</organism>
<evidence type="ECO:0000256" key="3">
    <source>
        <dbReference type="ARBA" id="ARBA00022603"/>
    </source>
</evidence>
<keyword evidence="5 8" id="KW-0227">DNA damage</keyword>
<dbReference type="EC" id="2.1.1.63" evidence="8"/>
<evidence type="ECO:0000256" key="6">
    <source>
        <dbReference type="ARBA" id="ARBA00023204"/>
    </source>
</evidence>
<evidence type="ECO:0000256" key="8">
    <source>
        <dbReference type="HAMAP-Rule" id="MF_00772"/>
    </source>
</evidence>
<dbReference type="PANTHER" id="PTHR10815:SF5">
    <property type="entry name" value="METHYLATED-DNA--PROTEIN-CYSTEINE METHYLTRANSFERASE"/>
    <property type="match status" value="1"/>
</dbReference>
<dbReference type="PANTHER" id="PTHR10815">
    <property type="entry name" value="METHYLATED-DNA--PROTEIN-CYSTEINE METHYLTRANSFERASE"/>
    <property type="match status" value="1"/>
</dbReference>
<dbReference type="InterPro" id="IPR014048">
    <property type="entry name" value="MethylDNA_cys_MeTrfase_DNA-bd"/>
</dbReference>
<comment type="caution">
    <text evidence="10">The sequence shown here is derived from an EMBL/GenBank/DDBJ whole genome shotgun (WGS) entry which is preliminary data.</text>
</comment>
<evidence type="ECO:0000313" key="10">
    <source>
        <dbReference type="EMBL" id="RZU46919.1"/>
    </source>
</evidence>
<protein>
    <recommendedName>
        <fullName evidence="8">Methylated-DNA--protein-cysteine methyltransferase</fullName>
        <ecNumber evidence="8">2.1.1.63</ecNumber>
    </recommendedName>
    <alternativeName>
        <fullName evidence="8">6-O-methylguanine-DNA methyltransferase</fullName>
        <shortName evidence="8">MGMT</shortName>
    </alternativeName>
    <alternativeName>
        <fullName evidence="8">O-6-methylguanine-DNA-alkyltransferase</fullName>
    </alternativeName>
</protein>
<comment type="catalytic activity">
    <reaction evidence="7 8">
        <text>a 6-O-methyl-2'-deoxyguanosine in DNA + L-cysteinyl-[protein] = S-methyl-L-cysteinyl-[protein] + a 2'-deoxyguanosine in DNA</text>
        <dbReference type="Rhea" id="RHEA:24000"/>
        <dbReference type="Rhea" id="RHEA-COMP:10131"/>
        <dbReference type="Rhea" id="RHEA-COMP:10132"/>
        <dbReference type="Rhea" id="RHEA-COMP:11367"/>
        <dbReference type="Rhea" id="RHEA-COMP:11368"/>
        <dbReference type="ChEBI" id="CHEBI:29950"/>
        <dbReference type="ChEBI" id="CHEBI:82612"/>
        <dbReference type="ChEBI" id="CHEBI:85445"/>
        <dbReference type="ChEBI" id="CHEBI:85448"/>
        <dbReference type="EC" id="2.1.1.63"/>
    </reaction>
</comment>
<gene>
    <name evidence="10" type="ORF">EV700_1304</name>
</gene>
<dbReference type="InterPro" id="IPR001497">
    <property type="entry name" value="MethylDNA_cys_MeTrfase_AS"/>
</dbReference>
<comment type="subcellular location">
    <subcellularLocation>
        <location evidence="8">Cytoplasm</location>
    </subcellularLocation>
</comment>
<dbReference type="EMBL" id="SHKX01000011">
    <property type="protein sequence ID" value="RZU46919.1"/>
    <property type="molecule type" value="Genomic_DNA"/>
</dbReference>
<evidence type="ECO:0000256" key="1">
    <source>
        <dbReference type="ARBA" id="ARBA00001286"/>
    </source>
</evidence>
<comment type="catalytic activity">
    <reaction evidence="1 8">
        <text>a 4-O-methyl-thymidine in DNA + L-cysteinyl-[protein] = a thymidine in DNA + S-methyl-L-cysteinyl-[protein]</text>
        <dbReference type="Rhea" id="RHEA:53428"/>
        <dbReference type="Rhea" id="RHEA-COMP:10131"/>
        <dbReference type="Rhea" id="RHEA-COMP:10132"/>
        <dbReference type="Rhea" id="RHEA-COMP:13555"/>
        <dbReference type="Rhea" id="RHEA-COMP:13556"/>
        <dbReference type="ChEBI" id="CHEBI:29950"/>
        <dbReference type="ChEBI" id="CHEBI:82612"/>
        <dbReference type="ChEBI" id="CHEBI:137386"/>
        <dbReference type="ChEBI" id="CHEBI:137387"/>
        <dbReference type="EC" id="2.1.1.63"/>
    </reaction>
</comment>
<reference evidence="10 11" key="1">
    <citation type="submission" date="2019-02" db="EMBL/GenBank/DDBJ databases">
        <title>Genomic Encyclopedia of Type Strains, Phase IV (KMG-IV): sequencing the most valuable type-strain genomes for metagenomic binning, comparative biology and taxonomic classification.</title>
        <authorList>
            <person name="Goeker M."/>
        </authorList>
    </citation>
    <scope>NUCLEOTIDE SEQUENCE [LARGE SCALE GENOMIC DNA]</scope>
    <source>
        <strain evidence="10 11">DSM 105135</strain>
    </source>
</reference>
<keyword evidence="3 8" id="KW-0489">Methyltransferase</keyword>
<dbReference type="GO" id="GO:0032259">
    <property type="term" value="P:methylation"/>
    <property type="evidence" value="ECO:0007669"/>
    <property type="project" value="UniProtKB-KW"/>
</dbReference>
<comment type="miscellaneous">
    <text evidence="8">This enzyme catalyzes only one turnover and therefore is not strictly catalytic. According to one definition, an enzyme is a biocatalyst that acts repeatedly and over many reaction cycles.</text>
</comment>
<dbReference type="Gene3D" id="1.10.10.10">
    <property type="entry name" value="Winged helix-like DNA-binding domain superfamily/Winged helix DNA-binding domain"/>
    <property type="match status" value="1"/>
</dbReference>
<dbReference type="GO" id="GO:0006307">
    <property type="term" value="P:DNA alkylation repair"/>
    <property type="evidence" value="ECO:0007669"/>
    <property type="project" value="UniProtKB-UniRule"/>
</dbReference>
<dbReference type="InterPro" id="IPR036388">
    <property type="entry name" value="WH-like_DNA-bd_sf"/>
</dbReference>
<dbReference type="SUPFAM" id="SSF46767">
    <property type="entry name" value="Methylated DNA-protein cysteine methyltransferase, C-terminal domain"/>
    <property type="match status" value="1"/>
</dbReference>
<dbReference type="PROSITE" id="PS00374">
    <property type="entry name" value="MGMT"/>
    <property type="match status" value="1"/>
</dbReference>
<dbReference type="InterPro" id="IPR023546">
    <property type="entry name" value="MGMT"/>
</dbReference>